<comment type="catalytic activity">
    <reaction evidence="1">
        <text>3'-dephospho-CoA + ATP = 2'-(5''-triphospho-alpha-D-ribosyl)-3'-dephospho-CoA + adenine</text>
        <dbReference type="Rhea" id="RHEA:15117"/>
        <dbReference type="ChEBI" id="CHEBI:16708"/>
        <dbReference type="ChEBI" id="CHEBI:30616"/>
        <dbReference type="ChEBI" id="CHEBI:57328"/>
        <dbReference type="ChEBI" id="CHEBI:61378"/>
        <dbReference type="EC" id="2.4.2.52"/>
    </reaction>
</comment>
<evidence type="ECO:0000256" key="4">
    <source>
        <dbReference type="ARBA" id="ARBA00022741"/>
    </source>
</evidence>
<evidence type="ECO:0000256" key="1">
    <source>
        <dbReference type="ARBA" id="ARBA00001210"/>
    </source>
</evidence>
<dbReference type="Gene3D" id="1.10.4200.10">
    <property type="entry name" value="Triphosphoribosyl-dephospho-CoA protein"/>
    <property type="match status" value="1"/>
</dbReference>
<name>A0A9D2SJC1_9FIRM</name>
<evidence type="ECO:0000256" key="5">
    <source>
        <dbReference type="ARBA" id="ARBA00022840"/>
    </source>
</evidence>
<evidence type="ECO:0000256" key="6">
    <source>
        <dbReference type="ARBA" id="ARBA00048574"/>
    </source>
</evidence>
<gene>
    <name evidence="7" type="primary">citX</name>
    <name evidence="7" type="ORF">H9935_06960</name>
</gene>
<evidence type="ECO:0000313" key="8">
    <source>
        <dbReference type="Proteomes" id="UP000823893"/>
    </source>
</evidence>
<dbReference type="GO" id="GO:0016829">
    <property type="term" value="F:lyase activity"/>
    <property type="evidence" value="ECO:0007669"/>
    <property type="project" value="UniProtKB-KW"/>
</dbReference>
<dbReference type="Pfam" id="PF03802">
    <property type="entry name" value="CitX"/>
    <property type="match status" value="1"/>
</dbReference>
<accession>A0A9D2SJC1</accession>
<dbReference type="AlphaFoldDB" id="A0A9D2SJC1"/>
<evidence type="ECO:0000313" key="7">
    <source>
        <dbReference type="EMBL" id="HJC10543.1"/>
    </source>
</evidence>
<reference evidence="7" key="1">
    <citation type="journal article" date="2021" name="PeerJ">
        <title>Extensive microbial diversity within the chicken gut microbiome revealed by metagenomics and culture.</title>
        <authorList>
            <person name="Gilroy R."/>
            <person name="Ravi A."/>
            <person name="Getino M."/>
            <person name="Pursley I."/>
            <person name="Horton D.L."/>
            <person name="Alikhan N.F."/>
            <person name="Baker D."/>
            <person name="Gharbi K."/>
            <person name="Hall N."/>
            <person name="Watson M."/>
            <person name="Adriaenssens E.M."/>
            <person name="Foster-Nyarko E."/>
            <person name="Jarju S."/>
            <person name="Secka A."/>
            <person name="Antonio M."/>
            <person name="Oren A."/>
            <person name="Chaudhuri R.R."/>
            <person name="La Ragione R."/>
            <person name="Hildebrand F."/>
            <person name="Pallen M.J."/>
        </authorList>
    </citation>
    <scope>NUCLEOTIDE SEQUENCE</scope>
    <source>
        <strain evidence="7">ChiSxjej6B18-287</strain>
    </source>
</reference>
<dbReference type="InterPro" id="IPR005551">
    <property type="entry name" value="CitX"/>
</dbReference>
<evidence type="ECO:0000256" key="3">
    <source>
        <dbReference type="ARBA" id="ARBA00022695"/>
    </source>
</evidence>
<organism evidence="7 8">
    <name type="scientific">Candidatus Blautia merdigallinarum</name>
    <dbReference type="NCBI Taxonomy" id="2838495"/>
    <lineage>
        <taxon>Bacteria</taxon>
        <taxon>Bacillati</taxon>
        <taxon>Bacillota</taxon>
        <taxon>Clostridia</taxon>
        <taxon>Lachnospirales</taxon>
        <taxon>Lachnospiraceae</taxon>
        <taxon>Blautia</taxon>
    </lineage>
</organism>
<dbReference type="EMBL" id="DWWV01000088">
    <property type="protein sequence ID" value="HJC10543.1"/>
    <property type="molecule type" value="Genomic_DNA"/>
</dbReference>
<dbReference type="GO" id="GO:0046917">
    <property type="term" value="F:triphosphoribosyl-dephospho-CoA synthase activity"/>
    <property type="evidence" value="ECO:0007669"/>
    <property type="project" value="UniProtKB-EC"/>
</dbReference>
<dbReference type="InterPro" id="IPR002736">
    <property type="entry name" value="CitG"/>
</dbReference>
<dbReference type="EC" id="2.7.7.61" evidence="7"/>
<protein>
    <submittedName>
        <fullName evidence="7">Citrate lyase holo-[acyl-carrier protein] synthase</fullName>
        <ecNumber evidence="7">2.7.7.61</ecNumber>
    </submittedName>
</protein>
<dbReference type="PANTHER" id="PTHR30201:SF2">
    <property type="entry name" value="2-(5''-TRIPHOSPHORIBOSYL)-3'-DEPHOSPHOCOENZYME-A SYNTHASE"/>
    <property type="match status" value="1"/>
</dbReference>
<dbReference type="GO" id="GO:0050519">
    <property type="term" value="F:holo-citrate lyase synthase activity"/>
    <property type="evidence" value="ECO:0007669"/>
    <property type="project" value="UniProtKB-EC"/>
</dbReference>
<keyword evidence="4" id="KW-0547">Nucleotide-binding</keyword>
<dbReference type="GO" id="GO:0051191">
    <property type="term" value="P:prosthetic group biosynthetic process"/>
    <property type="evidence" value="ECO:0007669"/>
    <property type="project" value="InterPro"/>
</dbReference>
<dbReference type="Proteomes" id="UP000823893">
    <property type="component" value="Unassembled WGS sequence"/>
</dbReference>
<evidence type="ECO:0000256" key="2">
    <source>
        <dbReference type="ARBA" id="ARBA00022679"/>
    </source>
</evidence>
<dbReference type="NCBIfam" id="TIGR03124">
    <property type="entry name" value="citrate_citX"/>
    <property type="match status" value="1"/>
</dbReference>
<keyword evidence="7" id="KW-0456">Lyase</keyword>
<keyword evidence="5" id="KW-0067">ATP-binding</keyword>
<keyword evidence="2 7" id="KW-0808">Transferase</keyword>
<comment type="caution">
    <text evidence="7">The sequence shown here is derived from an EMBL/GenBank/DDBJ whole genome shotgun (WGS) entry which is preliminary data.</text>
</comment>
<reference evidence="7" key="2">
    <citation type="submission" date="2021-04" db="EMBL/GenBank/DDBJ databases">
        <authorList>
            <person name="Gilroy R."/>
        </authorList>
    </citation>
    <scope>NUCLEOTIDE SEQUENCE</scope>
    <source>
        <strain evidence="7">ChiSxjej6B18-287</strain>
    </source>
</reference>
<dbReference type="PANTHER" id="PTHR30201">
    <property type="entry name" value="TRIPHOSPHORIBOSYL-DEPHOSPHO-COA SYNTHASE"/>
    <property type="match status" value="1"/>
</dbReference>
<sequence>MRLELWTEGKEASLGEILDARERRGEIQRELMKEKPASLVSFTLNIPGPVKTFPFGVWLFDVGNKLIQQAVKEEEGEIIYSLESRENTGCESFYSLTLSPEKIKRSLTTAEDKHPLGRLFDFDVLDSTGRKVSRQELGFSERKCLLCGEPAFYCSRSRRHSAKEVFHREIQMMENFYIERMASHIGLLMQKSLLYEVNATLKPGLVDRAHNGAHQDMSLITFADSAYALTPYFIQCAREGLNFSGEKEELPGLFEKLRVLGIEGEKNMREATGGVNTHKGMVFSGGIFCCCAGYGAGSLMADFRGNDFLKIFGEVCRSLTSNLMADYKGLEKRDPRTHGEKLYAEYQVEGIRGEAWRGFPHVLERGIFYFEKLLKKGYSLNDAGLLTLLQYISSVEDTNMIIRSDYHTVLKIQKELEQFLKTSGPEEQLEIIPVLDTCFVKKNISPGGSADMLALTYFLHFLKNIQCPFETFDTERGECVETFR</sequence>
<comment type="catalytic activity">
    <reaction evidence="6">
        <text>apo-[citrate lyase ACP] + 2'-(5''-triphospho-alpha-D-ribosyl)-3'-dephospho-CoA = holo-[citrate lyase ACP] + diphosphate</text>
        <dbReference type="Rhea" id="RHEA:16333"/>
        <dbReference type="Rhea" id="RHEA-COMP:10157"/>
        <dbReference type="Rhea" id="RHEA-COMP:10158"/>
        <dbReference type="ChEBI" id="CHEBI:29999"/>
        <dbReference type="ChEBI" id="CHEBI:33019"/>
        <dbReference type="ChEBI" id="CHEBI:61378"/>
        <dbReference type="ChEBI" id="CHEBI:82683"/>
        <dbReference type="EC" id="2.7.7.61"/>
    </reaction>
</comment>
<proteinExistence type="predicted"/>
<dbReference type="GO" id="GO:0005524">
    <property type="term" value="F:ATP binding"/>
    <property type="evidence" value="ECO:0007669"/>
    <property type="project" value="UniProtKB-KW"/>
</dbReference>
<keyword evidence="3 7" id="KW-0548">Nucleotidyltransferase</keyword>
<dbReference type="Pfam" id="PF01874">
    <property type="entry name" value="CitG"/>
    <property type="match status" value="1"/>
</dbReference>